<protein>
    <submittedName>
        <fullName evidence="1">Uncharacterized protein</fullName>
    </submittedName>
</protein>
<sequence>MSDGKQSLAVWGIAGLALLAIGLGLTITGGPLQGRKERRDAVRYEDLMRLAQQARCLHDADQLRGTGLGPVDACPDDVRAADPYTHQPYQITAVAPQHLRLCASFELTEDEAPWVRQYNQQWQGDCVVVELDENAVAEPR</sequence>
<dbReference type="AlphaFoldDB" id="A0A926GDG8"/>
<reference evidence="1" key="1">
    <citation type="submission" date="2020-08" db="EMBL/GenBank/DDBJ databases">
        <title>Paracoccus amoyensis sp. nov., isolated from the surface seawater at coast of Xiamen, Fujian.</title>
        <authorList>
            <person name="Lyu L."/>
        </authorList>
    </citation>
    <scope>NUCLEOTIDE SEQUENCE</scope>
    <source>
        <strain evidence="1">11-3</strain>
    </source>
</reference>
<name>A0A926GDG8_9RHOB</name>
<keyword evidence="2" id="KW-1185">Reference proteome</keyword>
<gene>
    <name evidence="1" type="ORF">H4P12_01270</name>
</gene>
<accession>A0A926GDG8</accession>
<dbReference type="EMBL" id="JACOQL010000001">
    <property type="protein sequence ID" value="MBC9245369.1"/>
    <property type="molecule type" value="Genomic_DNA"/>
</dbReference>
<dbReference type="RefSeq" id="WP_187791778.1">
    <property type="nucleotide sequence ID" value="NZ_JACOQL010000001.1"/>
</dbReference>
<evidence type="ECO:0000313" key="1">
    <source>
        <dbReference type="EMBL" id="MBC9245369.1"/>
    </source>
</evidence>
<evidence type="ECO:0000313" key="2">
    <source>
        <dbReference type="Proteomes" id="UP000608594"/>
    </source>
</evidence>
<dbReference type="Proteomes" id="UP000608594">
    <property type="component" value="Unassembled WGS sequence"/>
</dbReference>
<organism evidence="1 2">
    <name type="scientific">Paracoccus amoyensis</name>
    <dbReference type="NCBI Taxonomy" id="2760093"/>
    <lineage>
        <taxon>Bacteria</taxon>
        <taxon>Pseudomonadati</taxon>
        <taxon>Pseudomonadota</taxon>
        <taxon>Alphaproteobacteria</taxon>
        <taxon>Rhodobacterales</taxon>
        <taxon>Paracoccaceae</taxon>
        <taxon>Paracoccus</taxon>
    </lineage>
</organism>
<comment type="caution">
    <text evidence="1">The sequence shown here is derived from an EMBL/GenBank/DDBJ whole genome shotgun (WGS) entry which is preliminary data.</text>
</comment>
<proteinExistence type="predicted"/>